<evidence type="ECO:0000313" key="3">
    <source>
        <dbReference type="Proteomes" id="UP000265765"/>
    </source>
</evidence>
<reference evidence="2 3" key="1">
    <citation type="submission" date="2018-09" db="EMBL/GenBank/DDBJ databases">
        <title>Production of Trimethoprim by Streptomyces sp. 3E-1.</title>
        <authorList>
            <person name="Kang H.J."/>
            <person name="Kim S.B."/>
        </authorList>
    </citation>
    <scope>NUCLEOTIDE SEQUENCE [LARGE SCALE GENOMIC DNA]</scope>
    <source>
        <strain evidence="2 3">3E-1</strain>
    </source>
</reference>
<organism evidence="2 3">
    <name type="scientific">Streptomyces griseorubiginosus</name>
    <dbReference type="NCBI Taxonomy" id="67304"/>
    <lineage>
        <taxon>Bacteria</taxon>
        <taxon>Bacillati</taxon>
        <taxon>Actinomycetota</taxon>
        <taxon>Actinomycetes</taxon>
        <taxon>Kitasatosporales</taxon>
        <taxon>Streptomycetaceae</taxon>
        <taxon>Streptomyces</taxon>
    </lineage>
</organism>
<dbReference type="EMBL" id="CP032427">
    <property type="protein sequence ID" value="AYC40098.1"/>
    <property type="molecule type" value="Genomic_DNA"/>
</dbReference>
<dbReference type="AlphaFoldDB" id="A0AAI8PN78"/>
<dbReference type="Proteomes" id="UP000265765">
    <property type="component" value="Chromosome"/>
</dbReference>
<proteinExistence type="predicted"/>
<protein>
    <recommendedName>
        <fullName evidence="4">HEXXH motif-containing protein</fullName>
    </recommendedName>
</protein>
<evidence type="ECO:0000313" key="2">
    <source>
        <dbReference type="EMBL" id="AYC40098.1"/>
    </source>
</evidence>
<name>A0AAI8PN78_9ACTN</name>
<feature type="region of interest" description="Disordered" evidence="1">
    <location>
        <begin position="464"/>
        <end position="488"/>
    </location>
</feature>
<accession>A0AAI8PN78</accession>
<dbReference type="GeneID" id="91283236"/>
<dbReference type="InterPro" id="IPR026337">
    <property type="entry name" value="AKG_HExxH"/>
</dbReference>
<evidence type="ECO:0008006" key="4">
    <source>
        <dbReference type="Google" id="ProtNLM"/>
    </source>
</evidence>
<dbReference type="RefSeq" id="WP_120051690.1">
    <property type="nucleotide sequence ID" value="NZ_CP032427.1"/>
</dbReference>
<feature type="compositionally biased region" description="Pro residues" evidence="1">
    <location>
        <begin position="478"/>
        <end position="488"/>
    </location>
</feature>
<evidence type="ECO:0000256" key="1">
    <source>
        <dbReference type="SAM" id="MobiDB-lite"/>
    </source>
</evidence>
<dbReference type="KEGG" id="sge:DWG14_04345"/>
<gene>
    <name evidence="2" type="ORF">DWG14_04345</name>
</gene>
<dbReference type="NCBIfam" id="TIGR04267">
    <property type="entry name" value="mod_HExxH"/>
    <property type="match status" value="1"/>
</dbReference>
<sequence>MSEPVALRLTAEDLAALARSRPAAPALAVLRRGQVSRRLLLLKGLADAARRTVPEAWARDAAVGWELCVRAYAADPGAFERVLMHPHAGVWLRRCLRALHGTGPGADLPVDLARLGTFGHAAALRAGLRPALSLPVRDGTLWLPTLGVVRLSGGANSVRLDGWTVAWADRTVSLRESRRENPREGLHVNGRERPFAPRRLVVPPSAPAAPRLSVTVEDADPYRDVYGFPVQSRQSPARLAAWQSAVERTWELLSELMPERAADCAFLWSALVPLRPGPRGRGRSSSTREAYGALAAAPQRDPLLLAETVLHETGHLALGSLTDLVELTDPYDRTLHRVGWRPDPRPLAGVLTGTHAHIGLLDFWSRAAHTLGGAQARLAEQRLRLCGTQAAGALRVLRRNRAALTSWGACFVEHMTEEAEAYGFQVDRRLVHPSGQAVHSSGGAVHPSGQSGLRGLTPFRVVRTAAEDAPPSGAARVRPPPPRSTRSA</sequence>